<dbReference type="InterPro" id="IPR025506">
    <property type="entry name" value="Abi_alpha"/>
</dbReference>
<gene>
    <name evidence="1" type="ORF">V1286_000437</name>
</gene>
<dbReference type="RefSeq" id="WP_334477278.1">
    <property type="nucleotide sequence ID" value="NZ_JAZHRV010000001.1"/>
</dbReference>
<protein>
    <recommendedName>
        <fullName evidence="3">DUF4393 domain-containing protein</fullName>
    </recommendedName>
</protein>
<reference evidence="1 2" key="1">
    <citation type="submission" date="2024-02" db="EMBL/GenBank/DDBJ databases">
        <title>Adaptive strategies in a cosmopolitan and abundant soil bacterium.</title>
        <authorList>
            <person name="Carini P."/>
        </authorList>
    </citation>
    <scope>NUCLEOTIDE SEQUENCE [LARGE SCALE GENOMIC DNA]</scope>
    <source>
        <strain evidence="1 2">AZCC 1608</strain>
    </source>
</reference>
<keyword evidence="2" id="KW-1185">Reference proteome</keyword>
<evidence type="ECO:0008006" key="3">
    <source>
        <dbReference type="Google" id="ProtNLM"/>
    </source>
</evidence>
<evidence type="ECO:0000313" key="1">
    <source>
        <dbReference type="EMBL" id="MEH2552908.1"/>
    </source>
</evidence>
<accession>A0ABU8B4B6</accession>
<dbReference type="Proteomes" id="UP001364224">
    <property type="component" value="Unassembled WGS sequence"/>
</dbReference>
<organism evidence="1 2">
    <name type="scientific">Bradyrhizobium algeriense</name>
    <dbReference type="NCBI Taxonomy" id="634784"/>
    <lineage>
        <taxon>Bacteria</taxon>
        <taxon>Pseudomonadati</taxon>
        <taxon>Pseudomonadota</taxon>
        <taxon>Alphaproteobacteria</taxon>
        <taxon>Hyphomicrobiales</taxon>
        <taxon>Nitrobacteraceae</taxon>
        <taxon>Bradyrhizobium</taxon>
    </lineage>
</organism>
<comment type="caution">
    <text evidence="1">The sequence shown here is derived from an EMBL/GenBank/DDBJ whole genome shotgun (WGS) entry which is preliminary data.</text>
</comment>
<evidence type="ECO:0000313" key="2">
    <source>
        <dbReference type="Proteomes" id="UP001364224"/>
    </source>
</evidence>
<sequence>MSGELIPISDEQAKAIQEALKTLQEFGGFLRDTLGTVPADVVGLLGGDYLKVRRAENLAKIIERAKKRLEQRQIKTEPPALPLLLPMLTAAADEDRDELQEIWAGLLEAAADPSRRTAFRLRFIEIAKQLDPLDVKTLNALTAGAGFLDPDVRQTLVKLGLNSDEIQISASNLLSLGLVGDAGRWTLYPLGKEFLRAVR</sequence>
<dbReference type="EMBL" id="JAZHRV010000001">
    <property type="protein sequence ID" value="MEH2552908.1"/>
    <property type="molecule type" value="Genomic_DNA"/>
</dbReference>
<name>A0ABU8B4B6_9BRAD</name>
<proteinExistence type="predicted"/>
<dbReference type="Pfam" id="PF14337">
    <property type="entry name" value="Abi_alpha"/>
    <property type="match status" value="1"/>
</dbReference>